<dbReference type="EMBL" id="MCFL01000010">
    <property type="protein sequence ID" value="ORZ38013.1"/>
    <property type="molecule type" value="Genomic_DNA"/>
</dbReference>
<organism evidence="1 2">
    <name type="scientific">Catenaria anguillulae PL171</name>
    <dbReference type="NCBI Taxonomy" id="765915"/>
    <lineage>
        <taxon>Eukaryota</taxon>
        <taxon>Fungi</taxon>
        <taxon>Fungi incertae sedis</taxon>
        <taxon>Blastocladiomycota</taxon>
        <taxon>Blastocladiomycetes</taxon>
        <taxon>Blastocladiales</taxon>
        <taxon>Catenariaceae</taxon>
        <taxon>Catenaria</taxon>
    </lineage>
</organism>
<reference evidence="1 2" key="1">
    <citation type="submission" date="2016-07" db="EMBL/GenBank/DDBJ databases">
        <title>Pervasive Adenine N6-methylation of Active Genes in Fungi.</title>
        <authorList>
            <consortium name="DOE Joint Genome Institute"/>
            <person name="Mondo S.J."/>
            <person name="Dannebaum R.O."/>
            <person name="Kuo R.C."/>
            <person name="Labutti K."/>
            <person name="Haridas S."/>
            <person name="Kuo A."/>
            <person name="Salamov A."/>
            <person name="Ahrendt S.R."/>
            <person name="Lipzen A."/>
            <person name="Sullivan W."/>
            <person name="Andreopoulos W.B."/>
            <person name="Clum A."/>
            <person name="Lindquist E."/>
            <person name="Daum C."/>
            <person name="Ramamoorthy G.K."/>
            <person name="Gryganskyi A."/>
            <person name="Culley D."/>
            <person name="Magnuson J.K."/>
            <person name="James T.Y."/>
            <person name="O'Malley M.A."/>
            <person name="Stajich J.E."/>
            <person name="Spatafora J.W."/>
            <person name="Visel A."/>
            <person name="Grigoriev I.V."/>
        </authorList>
    </citation>
    <scope>NUCLEOTIDE SEQUENCE [LARGE SCALE GENOMIC DNA]</scope>
    <source>
        <strain evidence="1 2">PL171</strain>
    </source>
</reference>
<name>A0A1Y2HWD5_9FUNG</name>
<accession>A0A1Y2HWD5</accession>
<comment type="caution">
    <text evidence="1">The sequence shown here is derived from an EMBL/GenBank/DDBJ whole genome shotgun (WGS) entry which is preliminary data.</text>
</comment>
<evidence type="ECO:0000313" key="1">
    <source>
        <dbReference type="EMBL" id="ORZ38013.1"/>
    </source>
</evidence>
<dbReference type="Proteomes" id="UP000193411">
    <property type="component" value="Unassembled WGS sequence"/>
</dbReference>
<dbReference type="AlphaFoldDB" id="A0A1Y2HWD5"/>
<evidence type="ECO:0000313" key="2">
    <source>
        <dbReference type="Proteomes" id="UP000193411"/>
    </source>
</evidence>
<dbReference type="OrthoDB" id="823504at2759"/>
<keyword evidence="2" id="KW-1185">Reference proteome</keyword>
<gene>
    <name evidence="1" type="ORF">BCR44DRAFT_1497597</name>
</gene>
<proteinExistence type="predicted"/>
<protein>
    <submittedName>
        <fullName evidence="1">Uncharacterized protein</fullName>
    </submittedName>
</protein>
<sequence>MQSPQNTNENLPTPAVPRPASATTPPALILDVAYLVCVWAFRPPGRCDVHAAIVPYLNLRPLQFAAACVRGNKCVIDEVSGKGDLDVLEWWFAHSPPLFFDWSKAAMDAANADGHLDIAKCLPHSQLKYAAVAIDKASSKEHLEILNGLIRHALGRPIPGPFQPRFMHNAVCRWSD</sequence>